<reference evidence="2 3" key="1">
    <citation type="submission" date="2015-12" db="EMBL/GenBank/DDBJ databases">
        <authorList>
            <person name="Shamseldin A."/>
            <person name="Moawad H."/>
            <person name="Abd El-Rahim W.M."/>
            <person name="Sadowsky M.J."/>
        </authorList>
    </citation>
    <scope>NUCLEOTIDE SEQUENCE [LARGE SCALE GENOMIC DNA]</scope>
    <source>
        <strain evidence="2 3">WF1</strain>
    </source>
</reference>
<dbReference type="PIRSF" id="PIRSF006728">
    <property type="entry name" value="CinA"/>
    <property type="match status" value="1"/>
</dbReference>
<dbReference type="NCBIfam" id="TIGR00177">
    <property type="entry name" value="molyb_syn"/>
    <property type="match status" value="1"/>
</dbReference>
<accession>A0A1V8M7N1</accession>
<protein>
    <submittedName>
        <fullName evidence="2">Competence/damage-inducible protein A</fullName>
    </submittedName>
</protein>
<dbReference type="Gene3D" id="3.30.70.2860">
    <property type="match status" value="1"/>
</dbReference>
<dbReference type="Proteomes" id="UP000191980">
    <property type="component" value="Unassembled WGS sequence"/>
</dbReference>
<organism evidence="2 3">
    <name type="scientific">Methyloprofundus sedimenti</name>
    <dbReference type="NCBI Taxonomy" id="1420851"/>
    <lineage>
        <taxon>Bacteria</taxon>
        <taxon>Pseudomonadati</taxon>
        <taxon>Pseudomonadota</taxon>
        <taxon>Gammaproteobacteria</taxon>
        <taxon>Methylococcales</taxon>
        <taxon>Methylococcaceae</taxon>
        <taxon>Methyloprofundus</taxon>
    </lineage>
</organism>
<evidence type="ECO:0000313" key="2">
    <source>
        <dbReference type="EMBL" id="OQK17549.1"/>
    </source>
</evidence>
<evidence type="ECO:0000313" key="3">
    <source>
        <dbReference type="Proteomes" id="UP000191980"/>
    </source>
</evidence>
<proteinExistence type="predicted"/>
<dbReference type="EMBL" id="LPUF01000001">
    <property type="protein sequence ID" value="OQK17549.1"/>
    <property type="molecule type" value="Genomic_DNA"/>
</dbReference>
<gene>
    <name evidence="2" type="ORF">AU255_06660</name>
</gene>
<evidence type="ECO:0000259" key="1">
    <source>
        <dbReference type="SMART" id="SM00852"/>
    </source>
</evidence>
<feature type="domain" description="MoaB/Mog" evidence="1">
    <location>
        <begin position="6"/>
        <end position="173"/>
    </location>
</feature>
<dbReference type="RefSeq" id="WP_080522159.1">
    <property type="nucleotide sequence ID" value="NZ_LPUF01000001.1"/>
</dbReference>
<dbReference type="Pfam" id="PF00994">
    <property type="entry name" value="MoCF_biosynth"/>
    <property type="match status" value="1"/>
</dbReference>
<dbReference type="InterPro" id="IPR036425">
    <property type="entry name" value="MoaB/Mog-like_dom_sf"/>
</dbReference>
<dbReference type="SUPFAM" id="SSF53218">
    <property type="entry name" value="Molybdenum cofactor biosynthesis proteins"/>
    <property type="match status" value="1"/>
</dbReference>
<dbReference type="PANTHER" id="PTHR13939">
    <property type="entry name" value="NICOTINAMIDE-NUCLEOTIDE AMIDOHYDROLASE PNCC"/>
    <property type="match status" value="1"/>
</dbReference>
<dbReference type="Gene3D" id="3.40.980.10">
    <property type="entry name" value="MoaB/Mog-like domain"/>
    <property type="match status" value="1"/>
</dbReference>
<dbReference type="PANTHER" id="PTHR13939:SF0">
    <property type="entry name" value="NMN AMIDOHYDROLASE-LIKE PROTEIN YFAY"/>
    <property type="match status" value="1"/>
</dbReference>
<dbReference type="InterPro" id="IPR008135">
    <property type="entry name" value="Competence-induced_CinA"/>
</dbReference>
<dbReference type="OrthoDB" id="9801454at2"/>
<name>A0A1V8M7N1_9GAMM</name>
<sequence>MQVIAEIFSQGEEIVSGQTVDTNAAWLSQKLVQMGFVVKRHSAVGDNLTDLKKLLQDVSLRADFCICTGGLGPTIDDLTAQAVAEAFTLPLQLDTVALEQISRYFSCRKRDMVDINRKQAFFPQGSQRIDNEWGTAPGFSLQYNQCWFVFVPGVPYEMKNMFTATIARQLSQRFVLQPEQLITLRSVGIGESDLQQKLNTLILPEGVQLSFRAAIDDVQTKLIFPRDAEQPLVRATVNQVAESIGDYIFAIEGLDDSQGGLVEVISQLMRQQQLTLSVQETASQGLIAAKCIAQPWLISSVFNLSLQQQTEKLAIADYLNAAVSIAENRQQQDGTQLVLVQLYEGNTEQFQQKDQSIKLFTVLLTPSGVIHKQRSIAGSNTRKQNQAAIYALDLLRRYLQNKTR</sequence>
<dbReference type="STRING" id="1420851.AU255_06660"/>
<dbReference type="AlphaFoldDB" id="A0A1V8M7N1"/>
<dbReference type="InterPro" id="IPR050101">
    <property type="entry name" value="CinA"/>
</dbReference>
<comment type="caution">
    <text evidence="2">The sequence shown here is derived from an EMBL/GenBank/DDBJ whole genome shotgun (WGS) entry which is preliminary data.</text>
</comment>
<dbReference type="CDD" id="cd00885">
    <property type="entry name" value="cinA"/>
    <property type="match status" value="1"/>
</dbReference>
<keyword evidence="3" id="KW-1185">Reference proteome</keyword>
<dbReference type="InterPro" id="IPR001453">
    <property type="entry name" value="MoaB/Mog_dom"/>
</dbReference>
<dbReference type="SMART" id="SM00852">
    <property type="entry name" value="MoCF_biosynth"/>
    <property type="match status" value="1"/>
</dbReference>